<accession>A0A2A2DAU7</accession>
<dbReference type="RefSeq" id="WP_095580970.1">
    <property type="nucleotide sequence ID" value="NZ_JAJQQQ010000001.1"/>
</dbReference>
<comment type="caution">
    <text evidence="1">The sequence shown here is derived from an EMBL/GenBank/DDBJ whole genome shotgun (WGS) entry which is preliminary data.</text>
</comment>
<dbReference type="Proteomes" id="UP000218944">
    <property type="component" value="Unassembled WGS sequence"/>
</dbReference>
<organism evidence="1 2">
    <name type="scientific">Streptomyces albireticuli</name>
    <dbReference type="NCBI Taxonomy" id="1940"/>
    <lineage>
        <taxon>Bacteria</taxon>
        <taxon>Bacillati</taxon>
        <taxon>Actinomycetota</taxon>
        <taxon>Actinomycetes</taxon>
        <taxon>Kitasatosporales</taxon>
        <taxon>Streptomycetaceae</taxon>
        <taxon>Streptomyces</taxon>
    </lineage>
</organism>
<gene>
    <name evidence="1" type="ORF">CK936_12120</name>
</gene>
<dbReference type="EMBL" id="NSJV01000227">
    <property type="protein sequence ID" value="PAU48655.1"/>
    <property type="molecule type" value="Genomic_DNA"/>
</dbReference>
<evidence type="ECO:0000313" key="2">
    <source>
        <dbReference type="Proteomes" id="UP000218944"/>
    </source>
</evidence>
<name>A0A2A2DAU7_9ACTN</name>
<protein>
    <submittedName>
        <fullName evidence="1">Ferredoxin</fullName>
    </submittedName>
</protein>
<sequence>MEPYFDAVSLLGDARASFRGHWSERQWLNVPGPFYGAGTDNCGTGRLHAPGLVLYEGDHFTEYVYRQPRTCEQLRSLVDAAEADPFAGYGCDGDEHWTPAAVREWWRDRGRIREYLADRRGAWEADDRKAGQGTAAAALDYASYLDGELAAHLRAYLFRLDERRPPTPGDKLPQL</sequence>
<reference evidence="1 2" key="1">
    <citation type="submission" date="2017-08" db="EMBL/GenBank/DDBJ databases">
        <title>Genome sequence of Streptomyces albireticuli NRRL B-1670.</title>
        <authorList>
            <person name="Graham D.E."/>
            <person name="Mahan K.M."/>
            <person name="Klingeman D.M."/>
            <person name="Hettich R.L."/>
            <person name="Parry R.J."/>
            <person name="Spain J.C."/>
        </authorList>
    </citation>
    <scope>NUCLEOTIDE SEQUENCE [LARGE SCALE GENOMIC DNA]</scope>
    <source>
        <strain evidence="1 2">NRRL B-1670</strain>
    </source>
</reference>
<keyword evidence="2" id="KW-1185">Reference proteome</keyword>
<proteinExistence type="predicted"/>
<dbReference type="AlphaFoldDB" id="A0A2A2DAU7"/>
<evidence type="ECO:0000313" key="1">
    <source>
        <dbReference type="EMBL" id="PAU48655.1"/>
    </source>
</evidence>